<evidence type="ECO:0000256" key="10">
    <source>
        <dbReference type="PIRSR" id="PIRSR639901-2"/>
    </source>
</evidence>
<comment type="function">
    <text evidence="1 11">Involved in lipopolysaccharide (LPS) biosynthesis. Catalyzes the transfer of 3-deoxy-D-manno-octulosonate (Kdo) residue(s) from CMP-Kdo to lipid IV(A), the tetraacyldisaccharide-1,4'-bisphosphate precursor of lipid A.</text>
</comment>
<evidence type="ECO:0000256" key="4">
    <source>
        <dbReference type="ARBA" id="ARBA00012621"/>
    </source>
</evidence>
<feature type="site" description="Transition state stabilizer" evidence="10">
    <location>
        <position position="207"/>
    </location>
</feature>
<name>A0A512DTD9_9PROT</name>
<evidence type="ECO:0000313" key="14">
    <source>
        <dbReference type="Proteomes" id="UP000321523"/>
    </source>
</evidence>
<dbReference type="AlphaFoldDB" id="A0A512DTD9"/>
<comment type="pathway">
    <text evidence="2 11">Bacterial outer membrane biogenesis; LPS core biosynthesis.</text>
</comment>
<dbReference type="RefSeq" id="WP_044427810.1">
    <property type="nucleotide sequence ID" value="NZ_BJYZ01000016.1"/>
</dbReference>
<dbReference type="FunFam" id="3.40.50.2000:FF:000032">
    <property type="entry name" value="3-deoxy-D-manno-octulosonic acid transferase"/>
    <property type="match status" value="1"/>
</dbReference>
<reference evidence="13 14" key="1">
    <citation type="submission" date="2019-07" db="EMBL/GenBank/DDBJ databases">
        <title>Whole genome shotgun sequence of Skermanella aerolata NBRC 106429.</title>
        <authorList>
            <person name="Hosoyama A."/>
            <person name="Uohara A."/>
            <person name="Ohji S."/>
            <person name="Ichikawa N."/>
        </authorList>
    </citation>
    <scope>NUCLEOTIDE SEQUENCE [LARGE SCALE GENOMIC DNA]</scope>
    <source>
        <strain evidence="13 14">NBRC 106429</strain>
    </source>
</reference>
<dbReference type="Pfam" id="PF04413">
    <property type="entry name" value="Glycos_transf_N"/>
    <property type="match status" value="1"/>
</dbReference>
<gene>
    <name evidence="13" type="ORF">SAE02_36280</name>
</gene>
<dbReference type="PANTHER" id="PTHR42755:SF1">
    <property type="entry name" value="3-DEOXY-D-MANNO-OCTULOSONIC ACID TRANSFERASE, MITOCHONDRIAL-RELATED"/>
    <property type="match status" value="1"/>
</dbReference>
<proteinExistence type="inferred from homology"/>
<evidence type="ECO:0000256" key="8">
    <source>
        <dbReference type="ARBA" id="ARBA00049183"/>
    </source>
</evidence>
<keyword evidence="11" id="KW-0448">Lipopolysaccharide biosynthesis</keyword>
<protein>
    <recommendedName>
        <fullName evidence="5 11">3-deoxy-D-manno-octulosonic acid transferase</fullName>
        <shortName evidence="11">Kdo transferase</shortName>
        <ecNumber evidence="4 11">2.4.99.12</ecNumber>
    </recommendedName>
    <alternativeName>
        <fullName evidence="7 11">Lipid IV(A) 3-deoxy-D-manno-octulosonic acid transferase</fullName>
    </alternativeName>
</protein>
<keyword evidence="14" id="KW-1185">Reference proteome</keyword>
<dbReference type="GO" id="GO:0009245">
    <property type="term" value="P:lipid A biosynthetic process"/>
    <property type="evidence" value="ECO:0007669"/>
    <property type="project" value="TreeGrafter"/>
</dbReference>
<evidence type="ECO:0000256" key="9">
    <source>
        <dbReference type="PIRSR" id="PIRSR639901-1"/>
    </source>
</evidence>
<feature type="site" description="Transition state stabilizer" evidence="10">
    <location>
        <position position="131"/>
    </location>
</feature>
<evidence type="ECO:0000256" key="6">
    <source>
        <dbReference type="ARBA" id="ARBA00022679"/>
    </source>
</evidence>
<sequence>MLQTIYRGLTEIGGPAIRLYLARRRAAGKEDPVRRLERLGLASCPRPSGRLVWFHAASVGESLSVLILINRLIDRYPDLSVLITTGTVTSAELMAKRLPPRALHHYVPVDRMPWVRRFLDHWQPDMALWIESEIWPNLLHEIGRRKIPSALVNARMSAGSFRKWSRVPGFIGPLLKVFSLCLTQTETEAERLRRLGATDVRCLGNLKFSAEPLPADDRALAEMREAFGNRPVWLLASSHPGEEAIAADVHAELRSVLPGLLTVIVPRHPERGGEVMDMLGGRGLKAALRSAHQVPGMDHEAYVADTMGELGLFFRLAPVVCVGGSLTPIGGHNPVEPAQFGCAVIYGPHMTNFSEVAAQLEAGSAALRIADGTGLKQAVGRLLTDGAERSRLGTAAREVAERNRRVVDAVLDALAPTLADAGIATSP</sequence>
<feature type="domain" description="3-deoxy-D-manno-octulosonic-acid transferase N-terminal" evidence="12">
    <location>
        <begin position="37"/>
        <end position="209"/>
    </location>
</feature>
<dbReference type="Proteomes" id="UP000321523">
    <property type="component" value="Unassembled WGS sequence"/>
</dbReference>
<dbReference type="Gene3D" id="3.40.50.2000">
    <property type="entry name" value="Glycogen Phosphorylase B"/>
    <property type="match status" value="1"/>
</dbReference>
<evidence type="ECO:0000256" key="5">
    <source>
        <dbReference type="ARBA" id="ARBA00019077"/>
    </source>
</evidence>
<organism evidence="13 14">
    <name type="scientific">Skermanella aerolata</name>
    <dbReference type="NCBI Taxonomy" id="393310"/>
    <lineage>
        <taxon>Bacteria</taxon>
        <taxon>Pseudomonadati</taxon>
        <taxon>Pseudomonadota</taxon>
        <taxon>Alphaproteobacteria</taxon>
        <taxon>Rhodospirillales</taxon>
        <taxon>Azospirillaceae</taxon>
        <taxon>Skermanella</taxon>
    </lineage>
</organism>
<keyword evidence="11" id="KW-0472">Membrane</keyword>
<evidence type="ECO:0000256" key="1">
    <source>
        <dbReference type="ARBA" id="ARBA00003394"/>
    </source>
</evidence>
<dbReference type="EC" id="2.4.99.12" evidence="4 11"/>
<dbReference type="Gene3D" id="3.40.50.11720">
    <property type="entry name" value="3-Deoxy-D-manno-octulosonic-acid transferase, N-terminal domain"/>
    <property type="match status" value="1"/>
</dbReference>
<comment type="subcellular location">
    <subcellularLocation>
        <location evidence="11">Cell membrane</location>
    </subcellularLocation>
</comment>
<dbReference type="InterPro" id="IPR039901">
    <property type="entry name" value="Kdotransferase"/>
</dbReference>
<comment type="caution">
    <text evidence="13">The sequence shown here is derived from an EMBL/GenBank/DDBJ whole genome shotgun (WGS) entry which is preliminary data.</text>
</comment>
<evidence type="ECO:0000259" key="12">
    <source>
        <dbReference type="Pfam" id="PF04413"/>
    </source>
</evidence>
<accession>A0A512DTD9</accession>
<dbReference type="PANTHER" id="PTHR42755">
    <property type="entry name" value="3-DEOXY-MANNO-OCTULOSONATE CYTIDYLYLTRANSFERASE"/>
    <property type="match status" value="1"/>
</dbReference>
<comment type="catalytic activity">
    <reaction evidence="8 11">
        <text>lipid IVA (E. coli) + CMP-3-deoxy-beta-D-manno-octulosonate = alpha-Kdo-(2-&gt;6)-lipid IVA (E. coli) + CMP + H(+)</text>
        <dbReference type="Rhea" id="RHEA:28066"/>
        <dbReference type="ChEBI" id="CHEBI:15378"/>
        <dbReference type="ChEBI" id="CHEBI:58603"/>
        <dbReference type="ChEBI" id="CHEBI:60364"/>
        <dbReference type="ChEBI" id="CHEBI:60377"/>
        <dbReference type="ChEBI" id="CHEBI:85987"/>
        <dbReference type="EC" id="2.4.99.12"/>
    </reaction>
</comment>
<dbReference type="OrthoDB" id="9789797at2"/>
<keyword evidence="6 11" id="KW-0808">Transferase</keyword>
<dbReference type="InterPro" id="IPR007507">
    <property type="entry name" value="Glycos_transf_N"/>
</dbReference>
<evidence type="ECO:0000256" key="3">
    <source>
        <dbReference type="ARBA" id="ARBA00006380"/>
    </source>
</evidence>
<evidence type="ECO:0000256" key="7">
    <source>
        <dbReference type="ARBA" id="ARBA00031445"/>
    </source>
</evidence>
<evidence type="ECO:0000313" key="13">
    <source>
        <dbReference type="EMBL" id="GEO39480.1"/>
    </source>
</evidence>
<evidence type="ECO:0000256" key="11">
    <source>
        <dbReference type="RuleBase" id="RU365103"/>
    </source>
</evidence>
<evidence type="ECO:0000256" key="2">
    <source>
        <dbReference type="ARBA" id="ARBA00004713"/>
    </source>
</evidence>
<keyword evidence="11" id="KW-1003">Cell membrane</keyword>
<dbReference type="UniPathway" id="UPA00958"/>
<feature type="active site" description="Proton acceptor" evidence="9">
    <location>
        <position position="61"/>
    </location>
</feature>
<dbReference type="GO" id="GO:0043842">
    <property type="term" value="F:Kdo transferase activity"/>
    <property type="evidence" value="ECO:0007669"/>
    <property type="project" value="UniProtKB-EC"/>
</dbReference>
<dbReference type="InterPro" id="IPR038107">
    <property type="entry name" value="Glycos_transf_N_sf"/>
</dbReference>
<comment type="similarity">
    <text evidence="3">Belongs to the glycosyltransferase group 1 family. Glycosyltransferase 30 subfamily.</text>
</comment>
<dbReference type="GO" id="GO:0005886">
    <property type="term" value="C:plasma membrane"/>
    <property type="evidence" value="ECO:0007669"/>
    <property type="project" value="UniProtKB-SubCell"/>
</dbReference>
<dbReference type="GO" id="GO:0009244">
    <property type="term" value="P:lipopolysaccharide core region biosynthetic process"/>
    <property type="evidence" value="ECO:0007669"/>
    <property type="project" value="UniProtKB-UniRule"/>
</dbReference>
<dbReference type="SUPFAM" id="SSF53756">
    <property type="entry name" value="UDP-Glycosyltransferase/glycogen phosphorylase"/>
    <property type="match status" value="1"/>
</dbReference>
<dbReference type="EMBL" id="BJYZ01000016">
    <property type="protein sequence ID" value="GEO39480.1"/>
    <property type="molecule type" value="Genomic_DNA"/>
</dbReference>